<dbReference type="EMBL" id="JBEPCU010000578">
    <property type="protein sequence ID" value="MER6980581.1"/>
    <property type="molecule type" value="Genomic_DNA"/>
</dbReference>
<evidence type="ECO:0000259" key="1">
    <source>
        <dbReference type="Pfam" id="PF00535"/>
    </source>
</evidence>
<dbReference type="SUPFAM" id="SSF53448">
    <property type="entry name" value="Nucleotide-diphospho-sugar transferases"/>
    <property type="match status" value="1"/>
</dbReference>
<comment type="caution">
    <text evidence="2">The sequence shown here is derived from an EMBL/GenBank/DDBJ whole genome shotgun (WGS) entry which is preliminary data.</text>
</comment>
<keyword evidence="3" id="KW-1185">Reference proteome</keyword>
<dbReference type="Proteomes" id="UP001458415">
    <property type="component" value="Unassembled WGS sequence"/>
</dbReference>
<name>A0ABV1W9T3_9ACTN</name>
<dbReference type="PANTHER" id="PTHR22916:SF3">
    <property type="entry name" value="UDP-GLCNAC:BETAGAL BETA-1,3-N-ACETYLGLUCOSAMINYLTRANSFERASE-LIKE PROTEIN 1"/>
    <property type="match status" value="1"/>
</dbReference>
<feature type="domain" description="Glycosyltransferase 2-like" evidence="1">
    <location>
        <begin position="5"/>
        <end position="112"/>
    </location>
</feature>
<evidence type="ECO:0000313" key="2">
    <source>
        <dbReference type="EMBL" id="MER6980581.1"/>
    </source>
</evidence>
<dbReference type="InterPro" id="IPR029044">
    <property type="entry name" value="Nucleotide-diphossugar_trans"/>
</dbReference>
<dbReference type="PANTHER" id="PTHR22916">
    <property type="entry name" value="GLYCOSYLTRANSFERASE"/>
    <property type="match status" value="1"/>
</dbReference>
<dbReference type="InterPro" id="IPR001173">
    <property type="entry name" value="Glyco_trans_2-like"/>
</dbReference>
<organism evidence="2 3">
    <name type="scientific">Streptomyces carpinensis</name>
    <dbReference type="NCBI Taxonomy" id="66369"/>
    <lineage>
        <taxon>Bacteria</taxon>
        <taxon>Bacillati</taxon>
        <taxon>Actinomycetota</taxon>
        <taxon>Actinomycetes</taxon>
        <taxon>Kitasatosporales</taxon>
        <taxon>Streptomycetaceae</taxon>
        <taxon>Streptomyces</taxon>
    </lineage>
</organism>
<protein>
    <submittedName>
        <fullName evidence="2">Glycosyltransferase family 2 protein</fullName>
    </submittedName>
</protein>
<dbReference type="Pfam" id="PF00535">
    <property type="entry name" value="Glycos_transf_2"/>
    <property type="match status" value="1"/>
</dbReference>
<reference evidence="2 3" key="1">
    <citation type="submission" date="2024-06" db="EMBL/GenBank/DDBJ databases">
        <title>The Natural Products Discovery Center: Release of the First 8490 Sequenced Strains for Exploring Actinobacteria Biosynthetic Diversity.</title>
        <authorList>
            <person name="Kalkreuter E."/>
            <person name="Kautsar S.A."/>
            <person name="Yang D."/>
            <person name="Bader C.D."/>
            <person name="Teijaro C.N."/>
            <person name="Fluegel L."/>
            <person name="Davis C.M."/>
            <person name="Simpson J.R."/>
            <person name="Lauterbach L."/>
            <person name="Steele A.D."/>
            <person name="Gui C."/>
            <person name="Meng S."/>
            <person name="Li G."/>
            <person name="Viehrig K."/>
            <person name="Ye F."/>
            <person name="Su P."/>
            <person name="Kiefer A.F."/>
            <person name="Nichols A."/>
            <person name="Cepeda A.J."/>
            <person name="Yan W."/>
            <person name="Fan B."/>
            <person name="Jiang Y."/>
            <person name="Adhikari A."/>
            <person name="Zheng C.-J."/>
            <person name="Schuster L."/>
            <person name="Cowan T.M."/>
            <person name="Smanski M.J."/>
            <person name="Chevrette M.G."/>
            <person name="De Carvalho L.P.S."/>
            <person name="Shen B."/>
        </authorList>
    </citation>
    <scope>NUCLEOTIDE SEQUENCE [LARGE SCALE GENOMIC DNA]</scope>
    <source>
        <strain evidence="2 3">NPDC000634</strain>
    </source>
</reference>
<gene>
    <name evidence="2" type="ORF">ABT317_27335</name>
</gene>
<feature type="non-terminal residue" evidence="2">
    <location>
        <position position="284"/>
    </location>
</feature>
<dbReference type="Gene3D" id="3.90.550.10">
    <property type="entry name" value="Spore Coat Polysaccharide Biosynthesis Protein SpsA, Chain A"/>
    <property type="match status" value="1"/>
</dbReference>
<proteinExistence type="predicted"/>
<sequence>MPRFSVIVPVYQVQAYLHECLESVLSQSFMDLELIAVDDCSPDACGAIIDEFAARDPRVKAVHLAENQGLGRARNAGMAQATGDYLVFLDSDDTLAPDALWSMTTRLKETGEPDVLVYDFACTDWTGRAVRDDVTGPLSEDGPAPFRLADRPDLLLVLTVAWNKTCRRDFVEREGFTFPTGYDEDAPWTYPVLPATESIATLDQVCVHYRQRRRGSVPGTTSRRHFDVFERYDRVFAFLDRRPELALWRPLSFRRVIDHFSTVFSRPSRPPRGCRAEFLRRART</sequence>
<accession>A0ABV1W9T3</accession>
<evidence type="ECO:0000313" key="3">
    <source>
        <dbReference type="Proteomes" id="UP001458415"/>
    </source>
</evidence>